<reference evidence="4" key="1">
    <citation type="submission" date="2017-10" db="EMBL/GenBank/DDBJ databases">
        <title>Campylobacter species from seals.</title>
        <authorList>
            <person name="Gilbert M.J."/>
            <person name="Zomer A.L."/>
            <person name="Timmerman A.J."/>
            <person name="Duim B."/>
            <person name="Wagenaar J.A."/>
        </authorList>
    </citation>
    <scope>NUCLEOTIDE SEQUENCE [LARGE SCALE GENOMIC DNA]</scope>
    <source>
        <strain evidence="4">17S00004-5</strain>
    </source>
</reference>
<keyword evidence="3" id="KW-0378">Hydrolase</keyword>
<dbReference type="Pfam" id="PF13175">
    <property type="entry name" value="AAA_15"/>
    <property type="match status" value="1"/>
</dbReference>
<dbReference type="InterPro" id="IPR034139">
    <property type="entry name" value="TOPRIM_OLD"/>
</dbReference>
<dbReference type="SUPFAM" id="SSF52540">
    <property type="entry name" value="P-loop containing nucleoside triphosphate hydrolases"/>
    <property type="match status" value="1"/>
</dbReference>
<dbReference type="RefSeq" id="WP_106872082.1">
    <property type="nucleotide sequence ID" value="NZ_CP053841.1"/>
</dbReference>
<dbReference type="PANTHER" id="PTHR43581:SF4">
    <property type="entry name" value="ATP_GTP PHOSPHATASE"/>
    <property type="match status" value="1"/>
</dbReference>
<dbReference type="InterPro" id="IPR041685">
    <property type="entry name" value="AAA_GajA/Old/RecF-like"/>
</dbReference>
<protein>
    <submittedName>
        <fullName evidence="3">ATP-dependent endonuclease</fullName>
    </submittedName>
</protein>
<name>A0A2P8QZ57_9BACT</name>
<feature type="domain" description="OLD protein-like TOPRIM" evidence="2">
    <location>
        <begin position="448"/>
        <end position="515"/>
    </location>
</feature>
<accession>A0A2P8QZ57</accession>
<evidence type="ECO:0000313" key="3">
    <source>
        <dbReference type="EMBL" id="PSM51530.1"/>
    </source>
</evidence>
<feature type="domain" description="Endonuclease GajA/Old nuclease/RecF-like AAA" evidence="1">
    <location>
        <begin position="1"/>
        <end position="389"/>
    </location>
</feature>
<dbReference type="CDD" id="cd01026">
    <property type="entry name" value="TOPRIM_OLD"/>
    <property type="match status" value="1"/>
</dbReference>
<keyword evidence="3" id="KW-0540">Nuclease</keyword>
<dbReference type="AlphaFoldDB" id="A0A2P8QZ57"/>
<dbReference type="Gene3D" id="3.40.50.300">
    <property type="entry name" value="P-loop containing nucleotide triphosphate hydrolases"/>
    <property type="match status" value="1"/>
</dbReference>
<dbReference type="InterPro" id="IPR027417">
    <property type="entry name" value="P-loop_NTPase"/>
</dbReference>
<proteinExistence type="predicted"/>
<organism evidence="3 4">
    <name type="scientific">Campylobacter blaseri</name>
    <dbReference type="NCBI Taxonomy" id="2042961"/>
    <lineage>
        <taxon>Bacteria</taxon>
        <taxon>Pseudomonadati</taxon>
        <taxon>Campylobacterota</taxon>
        <taxon>Epsilonproteobacteria</taxon>
        <taxon>Campylobacterales</taxon>
        <taxon>Campylobacteraceae</taxon>
        <taxon>Campylobacter</taxon>
    </lineage>
</organism>
<dbReference type="GO" id="GO:0004519">
    <property type="term" value="F:endonuclease activity"/>
    <property type="evidence" value="ECO:0007669"/>
    <property type="project" value="UniProtKB-KW"/>
</dbReference>
<keyword evidence="4" id="KW-1185">Reference proteome</keyword>
<sequence>MHLKCLQIVNYKNFKNEEFLFERGANTIIGENDSGKSNAMKALRILLDSSYYYNTKRLKEDDFSDCLSNWKGHWIIISAVFSGITSKEKTNEICKDIVLEKESELFIKNLIRCGSDSIGTVTLFIRPQKQIRKKLSNAENQQEFQNIRNGIKLSDYEFWYTSRSQIDFTDNQKYKKIVGDIEQFQYNDPDNEDLSIIGSKIDITEFWQYISVEFIDALRDVAVDLKKPKNPIRRIIDTIKTEISKQDSNEIKQKIKEVNDKISGVNEISNIGNHINSKLNEMIGMVYSPNVFIESQLKDDIELLSRFLTIIPSNKHDIDSLGLGHLNMLYVALKLVEFEVNRNRELVNIMVIEEPEAHIHTHIQKTLFSNLKVSKDFTQILMTTHSTHLSEISEINKVNILKTYGDFSEVMQPSFELNQFGKNILNSKDVTITQCLERYLDAKRSVLLFSKGVILVEGDGEEILIPALTKKVMGVSLDELGIGLINIGSVGFENVACIFHEKRLKRYCSIITDLDKCLDGSEKCSKEAEKRGVGRQKKLTKLFNDNKYVDMFYAPYTLEIDFANESNNIKYINKVIDIHYADLETKKEHMNNLEKDVASRYDSVMTIVRAMRKGWYATVLARIVYSDAIIPNYILEAIAFSSQEVINQSIKLKMIEYSLKKYDDENVKEMLNLKQELKSVDEINQFIENFCNKFEDDVVAIFIKMAMKYES</sequence>
<dbReference type="Proteomes" id="UP000240535">
    <property type="component" value="Unassembled WGS sequence"/>
</dbReference>
<dbReference type="OrthoDB" id="9795626at2"/>
<gene>
    <name evidence="3" type="ORF">CQ405_06955</name>
</gene>
<dbReference type="EMBL" id="PDHH01000006">
    <property type="protein sequence ID" value="PSM51530.1"/>
    <property type="molecule type" value="Genomic_DNA"/>
</dbReference>
<dbReference type="InterPro" id="IPR051396">
    <property type="entry name" value="Bact_Antivir_Def_Nuclease"/>
</dbReference>
<evidence type="ECO:0000259" key="1">
    <source>
        <dbReference type="Pfam" id="PF13175"/>
    </source>
</evidence>
<dbReference type="Pfam" id="PF20469">
    <property type="entry name" value="OLD-like_TOPRIM"/>
    <property type="match status" value="1"/>
</dbReference>
<dbReference type="PANTHER" id="PTHR43581">
    <property type="entry name" value="ATP/GTP PHOSPHATASE"/>
    <property type="match status" value="1"/>
</dbReference>
<evidence type="ECO:0000259" key="2">
    <source>
        <dbReference type="Pfam" id="PF20469"/>
    </source>
</evidence>
<evidence type="ECO:0000313" key="4">
    <source>
        <dbReference type="Proteomes" id="UP000240535"/>
    </source>
</evidence>
<comment type="caution">
    <text evidence="3">The sequence shown here is derived from an EMBL/GenBank/DDBJ whole genome shotgun (WGS) entry which is preliminary data.</text>
</comment>
<keyword evidence="3" id="KW-0255">Endonuclease</keyword>